<organism evidence="5 6">
    <name type="scientific">Hathewaya proteolytica DSM 3090</name>
    <dbReference type="NCBI Taxonomy" id="1121331"/>
    <lineage>
        <taxon>Bacteria</taxon>
        <taxon>Bacillati</taxon>
        <taxon>Bacillota</taxon>
        <taxon>Clostridia</taxon>
        <taxon>Eubacteriales</taxon>
        <taxon>Clostridiaceae</taxon>
        <taxon>Hathewaya</taxon>
    </lineage>
</organism>
<dbReference type="Gene3D" id="3.30.70.20">
    <property type="match status" value="1"/>
</dbReference>
<feature type="domain" description="4Fe-4S ferredoxin-type" evidence="4">
    <location>
        <begin position="414"/>
        <end position="443"/>
    </location>
</feature>
<evidence type="ECO:0000256" key="3">
    <source>
        <dbReference type="ARBA" id="ARBA00023014"/>
    </source>
</evidence>
<dbReference type="EMBL" id="FRAD01000015">
    <property type="protein sequence ID" value="SHK14298.1"/>
    <property type="molecule type" value="Genomic_DNA"/>
</dbReference>
<dbReference type="Pfam" id="PF12838">
    <property type="entry name" value="Fer4_7"/>
    <property type="match status" value="1"/>
</dbReference>
<dbReference type="AlphaFoldDB" id="A0A1M6Q250"/>
<evidence type="ECO:0000259" key="4">
    <source>
        <dbReference type="PROSITE" id="PS51379"/>
    </source>
</evidence>
<dbReference type="Pfam" id="PF04230">
    <property type="entry name" value="PS_pyruv_trans"/>
    <property type="match status" value="1"/>
</dbReference>
<name>A0A1M6Q250_9CLOT</name>
<dbReference type="PROSITE" id="PS51379">
    <property type="entry name" value="4FE4S_FER_2"/>
    <property type="match status" value="2"/>
</dbReference>
<dbReference type="PROSITE" id="PS00198">
    <property type="entry name" value="4FE4S_FER_1"/>
    <property type="match status" value="1"/>
</dbReference>
<dbReference type="InterPro" id="IPR052977">
    <property type="entry name" value="Polyferredoxin-like_ET"/>
</dbReference>
<dbReference type="InterPro" id="IPR007525">
    <property type="entry name" value="FrhB_FdhB_C"/>
</dbReference>
<dbReference type="RefSeq" id="WP_072903829.1">
    <property type="nucleotide sequence ID" value="NZ_FRAD01000015.1"/>
</dbReference>
<dbReference type="Pfam" id="PF04432">
    <property type="entry name" value="FrhB_FdhB_C"/>
    <property type="match status" value="1"/>
</dbReference>
<keyword evidence="1" id="KW-0479">Metal-binding</keyword>
<evidence type="ECO:0000313" key="5">
    <source>
        <dbReference type="EMBL" id="SHK14298.1"/>
    </source>
</evidence>
<feature type="domain" description="4Fe-4S ferredoxin-type" evidence="4">
    <location>
        <begin position="380"/>
        <end position="409"/>
    </location>
</feature>
<dbReference type="PANTHER" id="PTHR43193">
    <property type="match status" value="1"/>
</dbReference>
<reference evidence="5 6" key="1">
    <citation type="submission" date="2016-11" db="EMBL/GenBank/DDBJ databases">
        <authorList>
            <person name="Jaros S."/>
            <person name="Januszkiewicz K."/>
            <person name="Wedrychowicz H."/>
        </authorList>
    </citation>
    <scope>NUCLEOTIDE SEQUENCE [LARGE SCALE GENOMIC DNA]</scope>
    <source>
        <strain evidence="5 6">DSM 3090</strain>
    </source>
</reference>
<proteinExistence type="predicted"/>
<keyword evidence="2" id="KW-0408">Iron</keyword>
<evidence type="ECO:0000256" key="2">
    <source>
        <dbReference type="ARBA" id="ARBA00023004"/>
    </source>
</evidence>
<dbReference type="Proteomes" id="UP000183952">
    <property type="component" value="Unassembled WGS sequence"/>
</dbReference>
<keyword evidence="3" id="KW-0411">Iron-sulfur</keyword>
<keyword evidence="6" id="KW-1185">Reference proteome</keyword>
<dbReference type="SUPFAM" id="SSF54862">
    <property type="entry name" value="4Fe-4S ferredoxins"/>
    <property type="match status" value="1"/>
</dbReference>
<protein>
    <submittedName>
        <fullName evidence="5">Coenzyme F420-reducing hydrogenase, beta subunit</fullName>
    </submittedName>
</protein>
<dbReference type="OrthoDB" id="430408at2"/>
<dbReference type="GO" id="GO:0046872">
    <property type="term" value="F:metal ion binding"/>
    <property type="evidence" value="ECO:0007669"/>
    <property type="project" value="UniProtKB-KW"/>
</dbReference>
<dbReference type="GO" id="GO:0051536">
    <property type="term" value="F:iron-sulfur cluster binding"/>
    <property type="evidence" value="ECO:0007669"/>
    <property type="project" value="UniProtKB-KW"/>
</dbReference>
<dbReference type="STRING" id="1121331.SAMN02745248_01869"/>
<dbReference type="PANTHER" id="PTHR43193:SF2">
    <property type="entry name" value="POLYFERREDOXIN PROTEIN FWDF"/>
    <property type="match status" value="1"/>
</dbReference>
<evidence type="ECO:0000256" key="1">
    <source>
        <dbReference type="ARBA" id="ARBA00022723"/>
    </source>
</evidence>
<dbReference type="InterPro" id="IPR017900">
    <property type="entry name" value="4Fe4S_Fe_S_CS"/>
</dbReference>
<accession>A0A1M6Q250</accession>
<dbReference type="InterPro" id="IPR017896">
    <property type="entry name" value="4Fe4S_Fe-S-bd"/>
</dbReference>
<dbReference type="InterPro" id="IPR007345">
    <property type="entry name" value="Polysacch_pyruvyl_Trfase"/>
</dbReference>
<gene>
    <name evidence="5" type="ORF">SAMN02745248_01869</name>
</gene>
<evidence type="ECO:0000313" key="6">
    <source>
        <dbReference type="Proteomes" id="UP000183952"/>
    </source>
</evidence>
<sequence>MKKVALMTWFQHDNYGTVLQSVATTRVIKNMGHCLEGIDYISEGYDRTTKLEKLLTPSIVKEKMKRSFKYKKYHKEVYTEDRAQAFKRFKEKHLSMRKAQTSSELYRLNKEYDAFICGSDQIWSPREFNSKYYLDFVEVENKMIAYAPSFGRSVIKKEFAKKRIAENLKRFKHLSIREKQGADLIKELTDLEAIVVLDPTLLLTAEEWDDYLISVDIPSEYILCYFLGDNEEYWKHVKKLSEQYGLKVIIIPIFKKDFYRGYITLDGIGPGEFLYLVKKASFVCTDSFHGTIFSVLYKRPFLTYKRFSDKNAESQNSRIYNLLSLINLECRLVSNNKFNIDSVFKYDFEKTFKLISIEKQKSMKYLEDSLNDAFKYTFNKNNYKITNTCSGCTVCVNVCKHNAISIEINNQGFYEAIIDKEKCTGCGLCKKVCPYNGERAKYINQEENSLYMLRATSKNTLATSTSGGAAYEISKLLSNQGYDIVGCNYDKESSRAMHKKVKAGDISSLSMFQGSKYIQSNTKEAFKDVLSSKNAVVFGTPCQIAGLDNLLKIKGRREEFVLVDLICHGVPSNYLWYKYLNEGSKKYGYGRKPEVQFRFKKKGWKKIHIYVSGNNNTYIRRNTKDMFYKYFELQDCYMTSCYECNYRITSKADIRIGDYWGEKYDKYKITGASMVISMTSSGKSILEKLQEKNMVELIKEDILDYWNVQFPVNPIKPLYYDELISELKSSDLDLKSILNKYSKIEYLNKVLSTNYAKIKRIVK</sequence>